<dbReference type="SMART" id="SM00692">
    <property type="entry name" value="DM3"/>
    <property type="match status" value="1"/>
</dbReference>
<keyword evidence="8" id="KW-1185">Reference proteome</keyword>
<keyword evidence="4 5" id="KW-0238">DNA-binding</keyword>
<evidence type="ECO:0000313" key="7">
    <source>
        <dbReference type="EMBL" id="CAL1276894.1"/>
    </source>
</evidence>
<dbReference type="GO" id="GO:0008270">
    <property type="term" value="F:zinc ion binding"/>
    <property type="evidence" value="ECO:0007669"/>
    <property type="project" value="UniProtKB-KW"/>
</dbReference>
<feature type="domain" description="THAP-type" evidence="6">
    <location>
        <begin position="28"/>
        <end position="108"/>
    </location>
</feature>
<sequence>MSSLPKNGLLKSNGVLFYLIENYRIRKMGSCVAFNCINRCSKKIPGTTFHRFPKDETLKNVWVKAIRRANWVPSKFSRLCSKHFPEEMIDRTSLSCVRLRENAVPSIFDCPSHLQKVVRLRKLPTRAVFEPAQ</sequence>
<dbReference type="PROSITE" id="PS50950">
    <property type="entry name" value="ZF_THAP"/>
    <property type="match status" value="1"/>
</dbReference>
<evidence type="ECO:0000256" key="4">
    <source>
        <dbReference type="ARBA" id="ARBA00023125"/>
    </source>
</evidence>
<name>A0AAV1ZYH9_9ARAC</name>
<evidence type="ECO:0000259" key="6">
    <source>
        <dbReference type="PROSITE" id="PS50950"/>
    </source>
</evidence>
<dbReference type="AlphaFoldDB" id="A0AAV1ZYH9"/>
<dbReference type="Pfam" id="PF05485">
    <property type="entry name" value="THAP"/>
    <property type="match status" value="1"/>
</dbReference>
<dbReference type="EMBL" id="CAXIEN010000097">
    <property type="protein sequence ID" value="CAL1276894.1"/>
    <property type="molecule type" value="Genomic_DNA"/>
</dbReference>
<proteinExistence type="predicted"/>
<evidence type="ECO:0000256" key="3">
    <source>
        <dbReference type="ARBA" id="ARBA00022833"/>
    </source>
</evidence>
<keyword evidence="1" id="KW-0479">Metal-binding</keyword>
<dbReference type="InterPro" id="IPR026521">
    <property type="entry name" value="THAP2"/>
</dbReference>
<dbReference type="PANTHER" id="PTHR47696">
    <property type="entry name" value="THAP DOMAIN-CONTAINING PROTEIN 2"/>
    <property type="match status" value="1"/>
</dbReference>
<gene>
    <name evidence="7" type="ORF">LARSCL_LOCUS8900</name>
</gene>
<evidence type="ECO:0000256" key="5">
    <source>
        <dbReference type="PROSITE-ProRule" id="PRU00309"/>
    </source>
</evidence>
<dbReference type="PANTHER" id="PTHR47696:SF1">
    <property type="entry name" value="THAP DOMAIN-CONTAINING PROTEIN 2"/>
    <property type="match status" value="1"/>
</dbReference>
<evidence type="ECO:0000313" key="8">
    <source>
        <dbReference type="Proteomes" id="UP001497382"/>
    </source>
</evidence>
<feature type="non-terminal residue" evidence="7">
    <location>
        <position position="133"/>
    </location>
</feature>
<evidence type="ECO:0000256" key="1">
    <source>
        <dbReference type="ARBA" id="ARBA00022723"/>
    </source>
</evidence>
<dbReference type="InterPro" id="IPR006612">
    <property type="entry name" value="THAP_Znf"/>
</dbReference>
<dbReference type="Proteomes" id="UP001497382">
    <property type="component" value="Unassembled WGS sequence"/>
</dbReference>
<dbReference type="SMART" id="SM00980">
    <property type="entry name" value="THAP"/>
    <property type="match status" value="1"/>
</dbReference>
<comment type="caution">
    <text evidence="7">The sequence shown here is derived from an EMBL/GenBank/DDBJ whole genome shotgun (WGS) entry which is preliminary data.</text>
</comment>
<organism evidence="7 8">
    <name type="scientific">Larinioides sclopetarius</name>
    <dbReference type="NCBI Taxonomy" id="280406"/>
    <lineage>
        <taxon>Eukaryota</taxon>
        <taxon>Metazoa</taxon>
        <taxon>Ecdysozoa</taxon>
        <taxon>Arthropoda</taxon>
        <taxon>Chelicerata</taxon>
        <taxon>Arachnida</taxon>
        <taxon>Araneae</taxon>
        <taxon>Araneomorphae</taxon>
        <taxon>Entelegynae</taxon>
        <taxon>Araneoidea</taxon>
        <taxon>Araneidae</taxon>
        <taxon>Larinioides</taxon>
    </lineage>
</organism>
<keyword evidence="2 5" id="KW-0863">Zinc-finger</keyword>
<dbReference type="Gene3D" id="6.20.210.20">
    <property type="entry name" value="THAP domain"/>
    <property type="match status" value="1"/>
</dbReference>
<dbReference type="InterPro" id="IPR038441">
    <property type="entry name" value="THAP_Znf_sf"/>
</dbReference>
<accession>A0AAV1ZYH9</accession>
<reference evidence="7 8" key="1">
    <citation type="submission" date="2024-04" db="EMBL/GenBank/DDBJ databases">
        <authorList>
            <person name="Rising A."/>
            <person name="Reimegard J."/>
            <person name="Sonavane S."/>
            <person name="Akerstrom W."/>
            <person name="Nylinder S."/>
            <person name="Hedman E."/>
            <person name="Kallberg Y."/>
        </authorList>
    </citation>
    <scope>NUCLEOTIDE SEQUENCE [LARGE SCALE GENOMIC DNA]</scope>
</reference>
<keyword evidence="3" id="KW-0862">Zinc</keyword>
<dbReference type="GO" id="GO:0003677">
    <property type="term" value="F:DNA binding"/>
    <property type="evidence" value="ECO:0007669"/>
    <property type="project" value="UniProtKB-UniRule"/>
</dbReference>
<evidence type="ECO:0000256" key="2">
    <source>
        <dbReference type="ARBA" id="ARBA00022771"/>
    </source>
</evidence>
<protein>
    <recommendedName>
        <fullName evidence="6">THAP-type domain-containing protein</fullName>
    </recommendedName>
</protein>
<dbReference type="SUPFAM" id="SSF57716">
    <property type="entry name" value="Glucocorticoid receptor-like (DNA-binding domain)"/>
    <property type="match status" value="1"/>
</dbReference>